<evidence type="ECO:0000256" key="6">
    <source>
        <dbReference type="ARBA" id="ARBA00022692"/>
    </source>
</evidence>
<dbReference type="GO" id="GO:0005886">
    <property type="term" value="C:plasma membrane"/>
    <property type="evidence" value="ECO:0007669"/>
    <property type="project" value="UniProtKB-SubCell"/>
</dbReference>
<dbReference type="GO" id="GO:0019646">
    <property type="term" value="P:aerobic electron transport chain"/>
    <property type="evidence" value="ECO:0007669"/>
    <property type="project" value="InterPro"/>
</dbReference>
<evidence type="ECO:0000256" key="1">
    <source>
        <dbReference type="ARBA" id="ARBA00004651"/>
    </source>
</evidence>
<dbReference type="AlphaFoldDB" id="B8JEM2"/>
<evidence type="ECO:0000256" key="12">
    <source>
        <dbReference type="PIRNR" id="PIRNR006446"/>
    </source>
</evidence>
<gene>
    <name evidence="13" type="ordered locus">A2cp1_0997</name>
</gene>
<dbReference type="GO" id="GO:0009055">
    <property type="term" value="F:electron transfer activity"/>
    <property type="evidence" value="ECO:0007669"/>
    <property type="project" value="UniProtKB-UniRule"/>
</dbReference>
<evidence type="ECO:0000313" key="13">
    <source>
        <dbReference type="EMBL" id="ACL64348.1"/>
    </source>
</evidence>
<feature type="transmembrane region" description="Helical" evidence="12">
    <location>
        <begin position="318"/>
        <end position="342"/>
    </location>
</feature>
<dbReference type="GO" id="GO:0046872">
    <property type="term" value="F:metal ion binding"/>
    <property type="evidence" value="ECO:0007669"/>
    <property type="project" value="UniProtKB-UniRule"/>
</dbReference>
<keyword evidence="9 12" id="KW-1133">Transmembrane helix</keyword>
<feature type="transmembrane region" description="Helical" evidence="12">
    <location>
        <begin position="86"/>
        <end position="114"/>
    </location>
</feature>
<feature type="transmembrane region" description="Helical" evidence="12">
    <location>
        <begin position="58"/>
        <end position="80"/>
    </location>
</feature>
<comment type="subcellular location">
    <subcellularLocation>
        <location evidence="1">Cell membrane</location>
        <topology evidence="1">Multi-pass membrane protein</topology>
    </subcellularLocation>
</comment>
<keyword evidence="14" id="KW-1185">Reference proteome</keyword>
<evidence type="ECO:0000256" key="2">
    <source>
        <dbReference type="ARBA" id="ARBA00009819"/>
    </source>
</evidence>
<dbReference type="KEGG" id="acp:A2cp1_0997"/>
<dbReference type="GO" id="GO:0020037">
    <property type="term" value="F:heme binding"/>
    <property type="evidence" value="ECO:0007669"/>
    <property type="project" value="TreeGrafter"/>
</dbReference>
<keyword evidence="11 12" id="KW-0472">Membrane</keyword>
<feature type="transmembrane region" description="Helical" evidence="12">
    <location>
        <begin position="218"/>
        <end position="236"/>
    </location>
</feature>
<feature type="transmembrane region" description="Helical" evidence="12">
    <location>
        <begin position="184"/>
        <end position="206"/>
    </location>
</feature>
<keyword evidence="3 12" id="KW-0813">Transport</keyword>
<reference evidence="13" key="1">
    <citation type="submission" date="2009-01" db="EMBL/GenBank/DDBJ databases">
        <title>Complete sequence of Anaeromyxobacter dehalogenans 2CP-1.</title>
        <authorList>
            <consortium name="US DOE Joint Genome Institute"/>
            <person name="Lucas S."/>
            <person name="Copeland A."/>
            <person name="Lapidus A."/>
            <person name="Glavina del Rio T."/>
            <person name="Dalin E."/>
            <person name="Tice H."/>
            <person name="Bruce D."/>
            <person name="Goodwin L."/>
            <person name="Pitluck S."/>
            <person name="Saunders E."/>
            <person name="Brettin T."/>
            <person name="Detter J.C."/>
            <person name="Han C."/>
            <person name="Larimer F."/>
            <person name="Land M."/>
            <person name="Hauser L."/>
            <person name="Kyrpides N."/>
            <person name="Ovchinnikova G."/>
            <person name="Beliaev A.S."/>
            <person name="Richardson P."/>
        </authorList>
    </citation>
    <scope>NUCLEOTIDE SEQUENCE</scope>
    <source>
        <strain evidence="13">2CP-1</strain>
    </source>
</reference>
<dbReference type="PANTHER" id="PTHR30365">
    <property type="entry name" value="CYTOCHROME D UBIQUINOL OXIDASE"/>
    <property type="match status" value="1"/>
</dbReference>
<dbReference type="Proteomes" id="UP000007089">
    <property type="component" value="Chromosome"/>
</dbReference>
<dbReference type="PIRSF" id="PIRSF006446">
    <property type="entry name" value="Cyt_quinol_oxidase_1"/>
    <property type="match status" value="1"/>
</dbReference>
<keyword evidence="8 12" id="KW-0249">Electron transport</keyword>
<keyword evidence="10 12" id="KW-0408">Iron</keyword>
<keyword evidence="5 12" id="KW-0349">Heme</keyword>
<feature type="transmembrane region" description="Helical" evidence="12">
    <location>
        <begin position="402"/>
        <end position="425"/>
    </location>
</feature>
<name>B8JEM2_ANAD2</name>
<proteinExistence type="inferred from homology"/>
<dbReference type="Pfam" id="PF01654">
    <property type="entry name" value="Cyt_bd_oxida_I"/>
    <property type="match status" value="1"/>
</dbReference>
<dbReference type="InterPro" id="IPR002585">
    <property type="entry name" value="Cyt-d_ubiquinol_oxidase_su_1"/>
</dbReference>
<feature type="transmembrane region" description="Helical" evidence="12">
    <location>
        <begin position="354"/>
        <end position="376"/>
    </location>
</feature>
<dbReference type="RefSeq" id="WP_012632346.1">
    <property type="nucleotide sequence ID" value="NC_011891.1"/>
</dbReference>
<accession>B8JEM2</accession>
<evidence type="ECO:0000313" key="14">
    <source>
        <dbReference type="Proteomes" id="UP000007089"/>
    </source>
</evidence>
<evidence type="ECO:0000256" key="10">
    <source>
        <dbReference type="ARBA" id="ARBA00023004"/>
    </source>
</evidence>
<evidence type="ECO:0000256" key="8">
    <source>
        <dbReference type="ARBA" id="ARBA00022982"/>
    </source>
</evidence>
<keyword evidence="7 12" id="KW-0479">Metal-binding</keyword>
<sequence>MTDLLAARALFGVSLAFHIVFAAVGVAMPLFMVLAEWRWRRTGSEVHLELARRWAKGTAILFAVGAVSGTVISFELGLLWPRFMQFAGPIIGMPFSLEGFAFFAEAIFLGIYLYGWGRVGPRLHLAAGWVVAASGATSAFFVTLANVWMNVPAGFELGAGGVAAGAAAIDPFVAMFPPGWQHQVIHVLISCYAATGFAVAGIHAFMLLRERDNPFHRAALRIAFGVGALAALLQPLSGDFSARQIATTQPVKLAALEGHFRTERGAPLRIGGIPDEERRETRYALEIPYGLSLLAFHDPQAEVRGLEAFPRDRWPNTLLVHLAFQVMVGLGSIMALLAAAWAVRRVRRREPGRWLLRALVVASPFGFVALEAGWLVTEWGRQPFTVWGVLRTADSVTPVTNLAIPFIGFMVLYVFLAVVVVALLWRQIAKSPRAVALGPGAGTAEVRP</sequence>
<keyword evidence="4 12" id="KW-1003">Cell membrane</keyword>
<evidence type="ECO:0000256" key="3">
    <source>
        <dbReference type="ARBA" id="ARBA00022448"/>
    </source>
</evidence>
<dbReference type="GO" id="GO:0070069">
    <property type="term" value="C:cytochrome complex"/>
    <property type="evidence" value="ECO:0007669"/>
    <property type="project" value="UniProtKB-UniRule"/>
</dbReference>
<evidence type="ECO:0000256" key="11">
    <source>
        <dbReference type="ARBA" id="ARBA00023136"/>
    </source>
</evidence>
<dbReference type="EMBL" id="CP001359">
    <property type="protein sequence ID" value="ACL64348.1"/>
    <property type="molecule type" value="Genomic_DNA"/>
</dbReference>
<dbReference type="GO" id="GO:0016682">
    <property type="term" value="F:oxidoreductase activity, acting on diphenols and related substances as donors, oxygen as acceptor"/>
    <property type="evidence" value="ECO:0007669"/>
    <property type="project" value="TreeGrafter"/>
</dbReference>
<protein>
    <submittedName>
        <fullName evidence="13">Cytochrome bd ubiquinol oxidase subunit I</fullName>
    </submittedName>
</protein>
<evidence type="ECO:0000256" key="5">
    <source>
        <dbReference type="ARBA" id="ARBA00022617"/>
    </source>
</evidence>
<keyword evidence="6 12" id="KW-0812">Transmembrane</keyword>
<feature type="transmembrane region" description="Helical" evidence="12">
    <location>
        <begin position="126"/>
        <end position="149"/>
    </location>
</feature>
<dbReference type="HOGENOM" id="CLU_030555_3_2_7"/>
<dbReference type="PANTHER" id="PTHR30365:SF14">
    <property type="entry name" value="CYTOCHROME BD MENAQUINOL OXIDASE SUBUNIT I-RELATED"/>
    <property type="match status" value="1"/>
</dbReference>
<feature type="transmembrane region" description="Helical" evidence="12">
    <location>
        <begin position="15"/>
        <end position="37"/>
    </location>
</feature>
<evidence type="ECO:0000256" key="4">
    <source>
        <dbReference type="ARBA" id="ARBA00022475"/>
    </source>
</evidence>
<comment type="similarity">
    <text evidence="2 12">Belongs to the cytochrome ubiquinol oxidase subunit 1 family.</text>
</comment>
<evidence type="ECO:0000256" key="7">
    <source>
        <dbReference type="ARBA" id="ARBA00022723"/>
    </source>
</evidence>
<organism evidence="13 14">
    <name type="scientific">Anaeromyxobacter dehalogenans (strain ATCC BAA-258 / DSM 21875 / 2CP-1)</name>
    <dbReference type="NCBI Taxonomy" id="455488"/>
    <lineage>
        <taxon>Bacteria</taxon>
        <taxon>Pseudomonadati</taxon>
        <taxon>Myxococcota</taxon>
        <taxon>Myxococcia</taxon>
        <taxon>Myxococcales</taxon>
        <taxon>Cystobacterineae</taxon>
        <taxon>Anaeromyxobacteraceae</taxon>
        <taxon>Anaeromyxobacter</taxon>
    </lineage>
</organism>
<evidence type="ECO:0000256" key="9">
    <source>
        <dbReference type="ARBA" id="ARBA00022989"/>
    </source>
</evidence>